<dbReference type="SUPFAM" id="SSF48452">
    <property type="entry name" value="TPR-like"/>
    <property type="match status" value="1"/>
</dbReference>
<dbReference type="EMBL" id="CP089982">
    <property type="protein sequence ID" value="WXA97147.1"/>
    <property type="molecule type" value="Genomic_DNA"/>
</dbReference>
<keyword evidence="2" id="KW-1185">Reference proteome</keyword>
<sequence>MYELKRLPTNSIEQALSKADHYRELNQPEEAESICRDILAVRPDHDDALKLLGLSLTDQFHRTWTHAFDETLNIFERLATEYERVYYAGIAYERCAKAQLEHGQAHNAFISFETALEHFGRAAQIAPPESNADPILRWNRCVRMLNDHPELRDASGPARGAMHSVLGD</sequence>
<gene>
    <name evidence="1" type="ORF">LZC95_09900</name>
</gene>
<organism evidence="1 2">
    <name type="scientific">Pendulispora brunnea</name>
    <dbReference type="NCBI Taxonomy" id="2905690"/>
    <lineage>
        <taxon>Bacteria</taxon>
        <taxon>Pseudomonadati</taxon>
        <taxon>Myxococcota</taxon>
        <taxon>Myxococcia</taxon>
        <taxon>Myxococcales</taxon>
        <taxon>Sorangiineae</taxon>
        <taxon>Pendulisporaceae</taxon>
        <taxon>Pendulispora</taxon>
    </lineage>
</organism>
<dbReference type="Gene3D" id="1.25.40.10">
    <property type="entry name" value="Tetratricopeptide repeat domain"/>
    <property type="match status" value="1"/>
</dbReference>
<evidence type="ECO:0000313" key="2">
    <source>
        <dbReference type="Proteomes" id="UP001379533"/>
    </source>
</evidence>
<proteinExistence type="predicted"/>
<evidence type="ECO:0008006" key="3">
    <source>
        <dbReference type="Google" id="ProtNLM"/>
    </source>
</evidence>
<dbReference type="Proteomes" id="UP001379533">
    <property type="component" value="Chromosome"/>
</dbReference>
<evidence type="ECO:0000313" key="1">
    <source>
        <dbReference type="EMBL" id="WXA97147.1"/>
    </source>
</evidence>
<dbReference type="RefSeq" id="WP_394847762.1">
    <property type="nucleotide sequence ID" value="NZ_CP089982.1"/>
</dbReference>
<reference evidence="1 2" key="1">
    <citation type="submission" date="2021-12" db="EMBL/GenBank/DDBJ databases">
        <title>Discovery of the Pendulisporaceae a myxobacterial family with distinct sporulation behavior and unique specialized metabolism.</title>
        <authorList>
            <person name="Garcia R."/>
            <person name="Popoff A."/>
            <person name="Bader C.D."/>
            <person name="Loehr J."/>
            <person name="Walesch S."/>
            <person name="Walt C."/>
            <person name="Boldt J."/>
            <person name="Bunk B."/>
            <person name="Haeckl F.J.F.P.J."/>
            <person name="Gunesch A.P."/>
            <person name="Birkelbach J."/>
            <person name="Nuebel U."/>
            <person name="Pietschmann T."/>
            <person name="Bach T."/>
            <person name="Mueller R."/>
        </authorList>
    </citation>
    <scope>NUCLEOTIDE SEQUENCE [LARGE SCALE GENOMIC DNA]</scope>
    <source>
        <strain evidence="1 2">MSr12523</strain>
    </source>
</reference>
<dbReference type="InterPro" id="IPR011990">
    <property type="entry name" value="TPR-like_helical_dom_sf"/>
</dbReference>
<name>A0ABZ2KHV6_9BACT</name>
<protein>
    <recommendedName>
        <fullName evidence="3">Tetratricopeptide repeat protein</fullName>
    </recommendedName>
</protein>
<accession>A0ABZ2KHV6</accession>